<proteinExistence type="predicted"/>
<protein>
    <submittedName>
        <fullName evidence="1">Uncharacterized protein</fullName>
    </submittedName>
</protein>
<reference evidence="1" key="1">
    <citation type="journal article" date="2018" name="Sci. Rep.">
        <title>Characterisation of pathogen-specific regions and novel effector candidates in Fusarium oxysporum f. sp. cepae.</title>
        <authorList>
            <person name="Armitage A.D."/>
            <person name="Taylor A."/>
            <person name="Sobczyk M.K."/>
            <person name="Baxter L."/>
            <person name="Greenfield B.P."/>
            <person name="Bates H.J."/>
            <person name="Wilson F."/>
            <person name="Jackson A.C."/>
            <person name="Ott S."/>
            <person name="Harrison R.J."/>
            <person name="Clarkson J.P."/>
        </authorList>
    </citation>
    <scope>NUCLEOTIDE SEQUENCE [LARGE SCALE GENOMIC DNA]</scope>
    <source>
        <strain evidence="1">FoC_Fus2</strain>
    </source>
</reference>
<organism evidence="1">
    <name type="scientific">Fusarium oxysporum f. sp. cepae</name>
    <dbReference type="NCBI Taxonomy" id="396571"/>
    <lineage>
        <taxon>Eukaryota</taxon>
        <taxon>Fungi</taxon>
        <taxon>Dikarya</taxon>
        <taxon>Ascomycota</taxon>
        <taxon>Pezizomycotina</taxon>
        <taxon>Sordariomycetes</taxon>
        <taxon>Hypocreomycetidae</taxon>
        <taxon>Hypocreales</taxon>
        <taxon>Nectriaceae</taxon>
        <taxon>Fusarium</taxon>
        <taxon>Fusarium oxysporum species complex</taxon>
    </lineage>
</organism>
<comment type="caution">
    <text evidence="1">The sequence shown here is derived from an EMBL/GenBank/DDBJ whole genome shotgun (WGS) entry which is preliminary data.</text>
</comment>
<gene>
    <name evidence="1" type="ORF">BFJ65_g2277</name>
</gene>
<sequence length="31" mass="3678">MMEAQTFWRHRLVASSTLSNIASRRLNFKPE</sequence>
<accession>A0A3L6NXN6</accession>
<name>A0A3L6NXN6_FUSOX</name>
<dbReference type="EMBL" id="MRCU01000002">
    <property type="protein sequence ID" value="RKK24333.1"/>
    <property type="molecule type" value="Genomic_DNA"/>
</dbReference>
<evidence type="ECO:0000313" key="1">
    <source>
        <dbReference type="EMBL" id="RKK24333.1"/>
    </source>
</evidence>
<dbReference type="Proteomes" id="UP000270866">
    <property type="component" value="Chromosome 4"/>
</dbReference>
<dbReference type="AlphaFoldDB" id="A0A3L6NXN6"/>